<name>A0AA37KSL1_9BACT</name>
<gene>
    <name evidence="2" type="ORF">CE91St16_22800</name>
</gene>
<accession>A0AA37KSL1</accession>
<evidence type="ECO:0000313" key="3">
    <source>
        <dbReference type="Proteomes" id="UP001055105"/>
    </source>
</evidence>
<evidence type="ECO:0008006" key="4">
    <source>
        <dbReference type="Google" id="ProtNLM"/>
    </source>
</evidence>
<organism evidence="2 3">
    <name type="scientific">Alistipes finegoldii</name>
    <dbReference type="NCBI Taxonomy" id="214856"/>
    <lineage>
        <taxon>Bacteria</taxon>
        <taxon>Pseudomonadati</taxon>
        <taxon>Bacteroidota</taxon>
        <taxon>Bacteroidia</taxon>
        <taxon>Bacteroidales</taxon>
        <taxon>Rikenellaceae</taxon>
        <taxon>Alistipes</taxon>
    </lineage>
</organism>
<dbReference type="EMBL" id="BQOL01000001">
    <property type="protein sequence ID" value="GKI19372.1"/>
    <property type="molecule type" value="Genomic_DNA"/>
</dbReference>
<feature type="chain" id="PRO_5041433528" description="Fibrobacter succinogenes major paralogous domain-containing protein" evidence="1">
    <location>
        <begin position="25"/>
        <end position="805"/>
    </location>
</feature>
<sequence length="805" mass="88001">MKKNLLKCLCLPLGMLCVVLSACSDDNTEPTKKTEYTVTEFASTTIPETIPAEGGAYTMTFTTRTETRSQPVVPVFEPWQYRVTLGEAVGDAIAVTEPKTEVSVVIGSNYSKEPRAVVVEMAVTEDAATPPRWIRIVEAEQEPALKDYCVTEYDSTTIPETVPYNGGGYKLGFTTSIETRAADPIFVEWQYRVTLGDKVGDPVAVTERTESIDVEIAGNYTENERNIVVEMADAGAEPQWTKIVEARQEAALVLTAGFYWAKGNVTLMDGKFAVADKMSDLGLYFRQGSKYGVPSDGGSYAGTAYTPEAVQVALADIPYRQPNTDPCTMIDAGLRTPTYMELFCLYDREDYMNQHVLDGITGMGYLSSDYFMPFCGALELASGQISGKSQFGGYWGLGANYAGEGVIYVLNADYSMVDYDLAGTNMASLRCVKNIRQPSYVSHTPASVTDNASFKLTVKTDPGEFPAYEVDIEAEDGEIRSIDASSSETEVTLTVPKNDEVGNREWRLFINRVYSGISFVQPGKKNYVDYISHSPSKATYEAFTLSVKCESDLASFPVVIKGSDGLELTQNGSKENPTVSFSVPENAGEERTLAIWVNGSDTGKSVRQEANPATNAFSVTWSEGYLTVVDGAYTFAEPKERGMYFKWKSKYGIKFEGTVSSSTKYQGVVYGPDEQSIPNYADVPYGDVDPCSLVAPAGTWRMPTSEQLLELVADGAKEFEPYAFRMCSDGMQNIYMVPSGQLYKDGTKTMLPNIISVWTADESATKPGQYCYLAWSTASTTNNPSVSAGGVVPATAMMVRCVRSK</sequence>
<proteinExistence type="predicted"/>
<dbReference type="Proteomes" id="UP001055105">
    <property type="component" value="Unassembled WGS sequence"/>
</dbReference>
<reference evidence="2" key="1">
    <citation type="submission" date="2022-01" db="EMBL/GenBank/DDBJ databases">
        <title>Novel bile acid biosynthetic pathways are enriched in the microbiome of centenarians.</title>
        <authorList>
            <person name="Sato Y."/>
            <person name="Atarashi K."/>
            <person name="Plichta R.D."/>
            <person name="Arai Y."/>
            <person name="Sasajima S."/>
            <person name="Kearney M.S."/>
            <person name="Suda W."/>
            <person name="Takeshita K."/>
            <person name="Sasaki T."/>
            <person name="Okamoto S."/>
            <person name="Skelly N.A."/>
            <person name="Okamura Y."/>
            <person name="Vlamakis H."/>
            <person name="Li Y."/>
            <person name="Tanoue T."/>
            <person name="Takei H."/>
            <person name="Nittono H."/>
            <person name="Narushima S."/>
            <person name="Irie J."/>
            <person name="Itoh H."/>
            <person name="Moriya K."/>
            <person name="Sugiura Y."/>
            <person name="Suematsu M."/>
            <person name="Moritoki N."/>
            <person name="Shibata S."/>
            <person name="Littman R.D."/>
            <person name="Fischbach A.M."/>
            <person name="Uwamino Y."/>
            <person name="Inoue T."/>
            <person name="Honda A."/>
            <person name="Hattori M."/>
            <person name="Murai T."/>
            <person name="Xavier J.R."/>
            <person name="Hirose N."/>
            <person name="Honda K."/>
        </authorList>
    </citation>
    <scope>NUCLEOTIDE SEQUENCE</scope>
    <source>
        <strain evidence="2">CE91-St16</strain>
    </source>
</reference>
<comment type="caution">
    <text evidence="2">The sequence shown here is derived from an EMBL/GenBank/DDBJ whole genome shotgun (WGS) entry which is preliminary data.</text>
</comment>
<evidence type="ECO:0000313" key="2">
    <source>
        <dbReference type="EMBL" id="GKI19372.1"/>
    </source>
</evidence>
<keyword evidence="1" id="KW-0732">Signal</keyword>
<evidence type="ECO:0000256" key="1">
    <source>
        <dbReference type="SAM" id="SignalP"/>
    </source>
</evidence>
<dbReference type="PROSITE" id="PS51257">
    <property type="entry name" value="PROKAR_LIPOPROTEIN"/>
    <property type="match status" value="1"/>
</dbReference>
<dbReference type="AlphaFoldDB" id="A0AA37KSL1"/>
<feature type="signal peptide" evidence="1">
    <location>
        <begin position="1"/>
        <end position="24"/>
    </location>
</feature>
<dbReference type="RefSeq" id="WP_244076675.1">
    <property type="nucleotide sequence ID" value="NZ_BQOL01000001.1"/>
</dbReference>
<protein>
    <recommendedName>
        <fullName evidence="4">Fibrobacter succinogenes major paralogous domain-containing protein</fullName>
    </recommendedName>
</protein>